<dbReference type="GeneID" id="34300821"/>
<dbReference type="PIRSF" id="PIRSF000699">
    <property type="entry name" value="PTS_IILac_III"/>
    <property type="match status" value="1"/>
</dbReference>
<dbReference type="InterPro" id="IPR003188">
    <property type="entry name" value="PTS_IIA_lac/cel"/>
</dbReference>
<evidence type="ECO:0000313" key="11">
    <source>
        <dbReference type="Proteomes" id="UP000752647"/>
    </source>
</evidence>
<feature type="active site" description="Tele-phosphohistidine intermediate" evidence="5">
    <location>
        <position position="77"/>
    </location>
</feature>
<dbReference type="RefSeq" id="WP_010385414.1">
    <property type="nucleotide sequence ID" value="NZ_BPKT01000008.1"/>
</dbReference>
<feature type="modified residue" description="Phosphohistidine; by HPr" evidence="7">
    <location>
        <position position="77"/>
    </location>
</feature>
<keyword evidence="4" id="KW-0598">Phosphotransferase system</keyword>
<keyword evidence="6" id="KW-0460">Magnesium</keyword>
<dbReference type="PANTHER" id="PTHR34382:SF7">
    <property type="entry name" value="PTS SYSTEM N,N'-DIACETYLCHITOBIOSE-SPECIFIC EIIA COMPONENT"/>
    <property type="match status" value="1"/>
</dbReference>
<evidence type="ECO:0000256" key="2">
    <source>
        <dbReference type="ARBA" id="ARBA00022597"/>
    </source>
</evidence>
<reference evidence="8 10" key="1">
    <citation type="submission" date="2015-12" db="EMBL/GenBank/DDBJ databases">
        <authorList>
            <person name="Andreevskaya M."/>
        </authorList>
    </citation>
    <scope>NUCLEOTIDE SEQUENCE [LARGE SCALE GENOMIC DNA]</scope>
    <source>
        <strain evidence="8 10">C122c</strain>
    </source>
</reference>
<dbReference type="AlphaFoldDB" id="A0A9Q3XT78"/>
<evidence type="ECO:0000313" key="10">
    <source>
        <dbReference type="Proteomes" id="UP000199271"/>
    </source>
</evidence>
<dbReference type="EMBL" id="JAHBFI010000009">
    <property type="protein sequence ID" value="MBZ5962385.1"/>
    <property type="molecule type" value="Genomic_DNA"/>
</dbReference>
<dbReference type="SUPFAM" id="SSF46973">
    <property type="entry name" value="Enzyme IIa from lactose specific PTS, IIa-lac"/>
    <property type="match status" value="1"/>
</dbReference>
<protein>
    <submittedName>
        <fullName evidence="9">PTS lactose/cellobiose transporter subunit IIA</fullName>
    </submittedName>
    <submittedName>
        <fullName evidence="8">PTS system, cellobiose-specific IIA component</fullName>
        <ecNumber evidence="8">2.7.1.69</ecNumber>
    </submittedName>
</protein>
<reference evidence="9" key="2">
    <citation type="submission" date="2021-05" db="EMBL/GenBank/DDBJ databases">
        <title>Pangenome of Leuconostoc gelidum warrants species status for Leuconostoc gelidum subsp. gasicomitatum.</title>
        <authorList>
            <person name="Johansson P."/>
            <person name="Sade E."/>
            <person name="Hultman J."/>
            <person name="Auvinen P."/>
            <person name="Bjorkroth J."/>
        </authorList>
    </citation>
    <scope>NUCLEOTIDE SEQUENCE</scope>
    <source>
        <strain evidence="9">A.21.4</strain>
    </source>
</reference>
<keyword evidence="10" id="KW-1185">Reference proteome</keyword>
<dbReference type="CDD" id="cd00215">
    <property type="entry name" value="PTS_IIA_lac"/>
    <property type="match status" value="1"/>
</dbReference>
<dbReference type="Gene3D" id="1.20.58.80">
    <property type="entry name" value="Phosphotransferase system, lactose/cellobiose-type IIA subunit"/>
    <property type="match status" value="1"/>
</dbReference>
<dbReference type="GO" id="GO:0046872">
    <property type="term" value="F:metal ion binding"/>
    <property type="evidence" value="ECO:0007669"/>
    <property type="project" value="UniProtKB-KW"/>
</dbReference>
<dbReference type="EMBL" id="FBSY01000003">
    <property type="protein sequence ID" value="CUW06547.1"/>
    <property type="molecule type" value="Genomic_DNA"/>
</dbReference>
<feature type="binding site" evidence="6">
    <location>
        <position position="80"/>
    </location>
    <ligand>
        <name>Mg(2+)</name>
        <dbReference type="ChEBI" id="CHEBI:18420"/>
        <note>ligand shared between all trimeric partners</note>
    </ligand>
</feature>
<keyword evidence="6" id="KW-0479">Metal-binding</keyword>
<evidence type="ECO:0000256" key="5">
    <source>
        <dbReference type="PIRSR" id="PIRSR000699-1"/>
    </source>
</evidence>
<evidence type="ECO:0000256" key="3">
    <source>
        <dbReference type="ARBA" id="ARBA00022679"/>
    </source>
</evidence>
<evidence type="ECO:0000256" key="4">
    <source>
        <dbReference type="ARBA" id="ARBA00022683"/>
    </source>
</evidence>
<dbReference type="EC" id="2.7.1.69" evidence="8"/>
<dbReference type="GO" id="GO:0016740">
    <property type="term" value="F:transferase activity"/>
    <property type="evidence" value="ECO:0007669"/>
    <property type="project" value="UniProtKB-KW"/>
</dbReference>
<comment type="cofactor">
    <cofactor evidence="6">
        <name>Mg(2+)</name>
        <dbReference type="ChEBI" id="CHEBI:18420"/>
    </cofactor>
    <text evidence="6">Binds 1 Mg(2+) ion per trimer.</text>
</comment>
<evidence type="ECO:0000313" key="8">
    <source>
        <dbReference type="EMBL" id="CUW06547.1"/>
    </source>
</evidence>
<dbReference type="InterPro" id="IPR036542">
    <property type="entry name" value="PTS_IIA_lac/cel_sf"/>
</dbReference>
<dbReference type="OMA" id="MTAMLCQ"/>
<dbReference type="Proteomes" id="UP000752647">
    <property type="component" value="Unassembled WGS sequence"/>
</dbReference>
<sequence>MDDNYLNVVMGIIMNAGNAKGLAHEALEAAKLNDFEKADQLMTESSQALAEAHNVQSDMLTKEAQGDHTEVNLYMVHAQDHLMTAITYQDLVKELITLYKKNMNFA</sequence>
<keyword evidence="2" id="KW-0762">Sugar transport</keyword>
<gene>
    <name evidence="8" type="ORF">C122C_1301</name>
    <name evidence="9" type="ORF">KIJ12_04335</name>
</gene>
<proteinExistence type="predicted"/>
<accession>A0A9Q3XT78</accession>
<evidence type="ECO:0000313" key="9">
    <source>
        <dbReference type="EMBL" id="MBZ5962385.1"/>
    </source>
</evidence>
<name>A0A9Q3XT78_9LACO</name>
<keyword evidence="3 8" id="KW-0808">Transferase</keyword>
<evidence type="ECO:0000256" key="7">
    <source>
        <dbReference type="PROSITE-ProRule" id="PRU00418"/>
    </source>
</evidence>
<keyword evidence="1" id="KW-0813">Transport</keyword>
<dbReference type="PROSITE" id="PS51095">
    <property type="entry name" value="PTS_EIIA_TYPE_3"/>
    <property type="match status" value="1"/>
</dbReference>
<organism evidence="9 11">
    <name type="scientific">Leuconostoc gasicomitatum</name>
    <dbReference type="NCBI Taxonomy" id="115778"/>
    <lineage>
        <taxon>Bacteria</taxon>
        <taxon>Bacillati</taxon>
        <taxon>Bacillota</taxon>
        <taxon>Bacilli</taxon>
        <taxon>Lactobacillales</taxon>
        <taxon>Lactobacillaceae</taxon>
        <taxon>Leuconostoc</taxon>
        <taxon>Leuconostoc gelidum group</taxon>
    </lineage>
</organism>
<dbReference type="GO" id="GO:0009401">
    <property type="term" value="P:phosphoenolpyruvate-dependent sugar phosphotransferase system"/>
    <property type="evidence" value="ECO:0007669"/>
    <property type="project" value="UniProtKB-KW"/>
</dbReference>
<dbReference type="PANTHER" id="PTHR34382">
    <property type="entry name" value="PTS SYSTEM N,N'-DIACETYLCHITOBIOSE-SPECIFIC EIIA COMPONENT"/>
    <property type="match status" value="1"/>
</dbReference>
<dbReference type="Pfam" id="PF02255">
    <property type="entry name" value="PTS_IIA"/>
    <property type="match status" value="1"/>
</dbReference>
<dbReference type="Proteomes" id="UP000199271">
    <property type="component" value="Unassembled WGS sequence"/>
</dbReference>
<evidence type="ECO:0000256" key="1">
    <source>
        <dbReference type="ARBA" id="ARBA00022448"/>
    </source>
</evidence>
<evidence type="ECO:0000256" key="6">
    <source>
        <dbReference type="PIRSR" id="PIRSR000699-2"/>
    </source>
</evidence>
<comment type="caution">
    <text evidence="9">The sequence shown here is derived from an EMBL/GenBank/DDBJ whole genome shotgun (WGS) entry which is preliminary data.</text>
</comment>